<dbReference type="Proteomes" id="UP000548067">
    <property type="component" value="Unassembled WGS sequence"/>
</dbReference>
<proteinExistence type="predicted"/>
<gene>
    <name evidence="2" type="ORF">HIO71_06215</name>
</gene>
<feature type="domain" description="Glycosyltransferase 2-like" evidence="1">
    <location>
        <begin position="5"/>
        <end position="163"/>
    </location>
</feature>
<dbReference type="PANTHER" id="PTHR22916:SF3">
    <property type="entry name" value="UDP-GLCNAC:BETAGAL BETA-1,3-N-ACETYLGLUCOSAMINYLTRANSFERASE-LIKE PROTEIN 1"/>
    <property type="match status" value="1"/>
</dbReference>
<evidence type="ECO:0000313" key="3">
    <source>
        <dbReference type="Proteomes" id="UP000548067"/>
    </source>
</evidence>
<dbReference type="InterPro" id="IPR001173">
    <property type="entry name" value="Glyco_trans_2-like"/>
</dbReference>
<evidence type="ECO:0000259" key="1">
    <source>
        <dbReference type="Pfam" id="PF00535"/>
    </source>
</evidence>
<name>A0A848N468_9FLAO</name>
<sequence>MTKFSILIAHYNNYQYFTECYDSILKQTYQDYEIILVDDCSIDDSFEKIIELTKGNPKVKLFRNEQNSGVGLTKKRCVELASGEICGFVDPDDTLTENALKVILENYSKNNIVVYSQFYVCDPLLKPLNLYPHSRSIKNGDKMFFNVFFEATHFFTFKREAYNQTSGINDKLTSAVDQDLYLKLYEIGDFKFVKVPLYYYRVHEKGVSQESSKKEKLHKNWHQTILDTAKRRNIEYLYGKKIDDIKNLPEFLKVKQNSILKKIIRKFS</sequence>
<dbReference type="InterPro" id="IPR029044">
    <property type="entry name" value="Nucleotide-diphossugar_trans"/>
</dbReference>
<dbReference type="CDD" id="cd00761">
    <property type="entry name" value="Glyco_tranf_GTA_type"/>
    <property type="match status" value="1"/>
</dbReference>
<organism evidence="2 3">
    <name type="scientific">Chryseobacterium aquaticum</name>
    <dbReference type="NCBI Taxonomy" id="452084"/>
    <lineage>
        <taxon>Bacteria</taxon>
        <taxon>Pseudomonadati</taxon>
        <taxon>Bacteroidota</taxon>
        <taxon>Flavobacteriia</taxon>
        <taxon>Flavobacteriales</taxon>
        <taxon>Weeksellaceae</taxon>
        <taxon>Chryseobacterium group</taxon>
        <taxon>Chryseobacterium</taxon>
    </lineage>
</organism>
<dbReference type="PANTHER" id="PTHR22916">
    <property type="entry name" value="GLYCOSYLTRANSFERASE"/>
    <property type="match status" value="1"/>
</dbReference>
<comment type="caution">
    <text evidence="2">The sequence shown here is derived from an EMBL/GenBank/DDBJ whole genome shotgun (WGS) entry which is preliminary data.</text>
</comment>
<dbReference type="GO" id="GO:0016758">
    <property type="term" value="F:hexosyltransferase activity"/>
    <property type="evidence" value="ECO:0007669"/>
    <property type="project" value="UniProtKB-ARBA"/>
</dbReference>
<dbReference type="RefSeq" id="WP_169320756.1">
    <property type="nucleotide sequence ID" value="NZ_JABCJF010000002.1"/>
</dbReference>
<dbReference type="Gene3D" id="3.90.550.10">
    <property type="entry name" value="Spore Coat Polysaccharide Biosynthesis Protein SpsA, Chain A"/>
    <property type="match status" value="1"/>
</dbReference>
<keyword evidence="2" id="KW-0808">Transferase</keyword>
<dbReference type="AlphaFoldDB" id="A0A848N468"/>
<dbReference type="Pfam" id="PF00535">
    <property type="entry name" value="Glycos_transf_2"/>
    <property type="match status" value="1"/>
</dbReference>
<dbReference type="EMBL" id="JABCJF010000002">
    <property type="protein sequence ID" value="NMR33802.1"/>
    <property type="molecule type" value="Genomic_DNA"/>
</dbReference>
<evidence type="ECO:0000313" key="2">
    <source>
        <dbReference type="EMBL" id="NMR33802.1"/>
    </source>
</evidence>
<protein>
    <submittedName>
        <fullName evidence="2">Glycosyltransferase family 2 protein</fullName>
    </submittedName>
</protein>
<dbReference type="SUPFAM" id="SSF53448">
    <property type="entry name" value="Nucleotide-diphospho-sugar transferases"/>
    <property type="match status" value="1"/>
</dbReference>
<accession>A0A848N468</accession>
<reference evidence="2 3" key="1">
    <citation type="submission" date="2020-04" db="EMBL/GenBank/DDBJ databases">
        <title>Genome analysis and antimicrobial resistance characteristics of Chryseobacterium aquaticum isolated from farmed salmonids.</title>
        <authorList>
            <person name="Saticioglu I.B."/>
            <person name="Duman M."/>
            <person name="Altun S."/>
        </authorList>
    </citation>
    <scope>NUCLEOTIDE SEQUENCE [LARGE SCALE GENOMIC DNA]</scope>
    <source>
        <strain evidence="2 3">C-174</strain>
    </source>
</reference>